<feature type="transmembrane region" description="Helical" evidence="1">
    <location>
        <begin position="34"/>
        <end position="52"/>
    </location>
</feature>
<reference evidence="2 3" key="1">
    <citation type="journal article" date="2015" name="Int. J. Syst. Evol. Microbiol.">
        <title>Halomonas salicampi sp. nov., a halotolerant and alkalitolerant bacterium isolated from a saltern soil.</title>
        <authorList>
            <person name="Lee J.C."/>
            <person name="Kim Y.S."/>
            <person name="Yun B.S."/>
            <person name="Whang K.S."/>
        </authorList>
    </citation>
    <scope>NUCLEOTIDE SEQUENCE [LARGE SCALE GENOMIC DNA]</scope>
    <source>
        <strain evidence="2 3">BH103</strain>
    </source>
</reference>
<keyword evidence="1" id="KW-0472">Membrane</keyword>
<evidence type="ECO:0000256" key="1">
    <source>
        <dbReference type="SAM" id="Phobius"/>
    </source>
</evidence>
<feature type="transmembrane region" description="Helical" evidence="1">
    <location>
        <begin position="97"/>
        <end position="116"/>
    </location>
</feature>
<keyword evidence="1" id="KW-0812">Transmembrane</keyword>
<gene>
    <name evidence="2" type="ORF">HZS81_15620</name>
</gene>
<feature type="transmembrane region" description="Helical" evidence="1">
    <location>
        <begin position="59"/>
        <end position="77"/>
    </location>
</feature>
<accession>A0A7Z0LNG3</accession>
<organism evidence="2 3">
    <name type="scientific">Vreelandella salicampi</name>
    <dbReference type="NCBI Taxonomy" id="1449798"/>
    <lineage>
        <taxon>Bacteria</taxon>
        <taxon>Pseudomonadati</taxon>
        <taxon>Pseudomonadota</taxon>
        <taxon>Gammaproteobacteria</taxon>
        <taxon>Oceanospirillales</taxon>
        <taxon>Halomonadaceae</taxon>
        <taxon>Vreelandella</taxon>
    </lineage>
</organism>
<evidence type="ECO:0000313" key="2">
    <source>
        <dbReference type="EMBL" id="NYS62186.1"/>
    </source>
</evidence>
<evidence type="ECO:0000313" key="3">
    <source>
        <dbReference type="Proteomes" id="UP000586119"/>
    </source>
</evidence>
<feature type="transmembrane region" description="Helical" evidence="1">
    <location>
        <begin position="12"/>
        <end position="28"/>
    </location>
</feature>
<feature type="transmembrane region" description="Helical" evidence="1">
    <location>
        <begin position="123"/>
        <end position="140"/>
    </location>
</feature>
<dbReference type="EMBL" id="JACCDF010000016">
    <property type="protein sequence ID" value="NYS62186.1"/>
    <property type="molecule type" value="Genomic_DNA"/>
</dbReference>
<proteinExistence type="predicted"/>
<protein>
    <submittedName>
        <fullName evidence="2">Uncharacterized protein</fullName>
    </submittedName>
</protein>
<name>A0A7Z0LNG3_9GAMM</name>
<dbReference type="RefSeq" id="WP_179931447.1">
    <property type="nucleotide sequence ID" value="NZ_JACCDF010000016.1"/>
</dbReference>
<sequence length="285" mass="32186">MQSKYKIQLLRGNLLTVAVVLALWTAAAPPKVALVLWLSVGWLLMTAMLLDFSHRRARGVPWQLLPGVLLVGLIAAAPERHSLLIWAWAALFMLPQMNWVAAFNVSGMALSLVLIAPQLSPPSSWLMTLSLGILSLLALSRARQLTDMNGTIRQRLRLIPGFNLWAREQLLRDLPTEQTRCEREGIHGELLILRIKRQKLWPVARQLCEQTYYFENVYRLNSTTLATLLLSRSPKEAKGRRERLLAELPDVMDNRSIELIDIETNSLNLGDLTRSEPTNSAQEAI</sequence>
<dbReference type="Proteomes" id="UP000586119">
    <property type="component" value="Unassembled WGS sequence"/>
</dbReference>
<keyword evidence="1" id="KW-1133">Transmembrane helix</keyword>
<keyword evidence="3" id="KW-1185">Reference proteome</keyword>
<comment type="caution">
    <text evidence="2">The sequence shown here is derived from an EMBL/GenBank/DDBJ whole genome shotgun (WGS) entry which is preliminary data.</text>
</comment>
<dbReference type="AlphaFoldDB" id="A0A7Z0LNG3"/>